<name>A0A8X6T3F4_NEPPI</name>
<comment type="caution">
    <text evidence="2">The sequence shown here is derived from an EMBL/GenBank/DDBJ whole genome shotgun (WGS) entry which is preliminary data.</text>
</comment>
<sequence>MRELGVPPGEKKRNSKTTGAPVEKKPWKGGLKGKEVCTYRFDGRGEDGFGVYWAHARERLSDEGWDGSTLDWRW</sequence>
<organism evidence="2 3">
    <name type="scientific">Nephila pilipes</name>
    <name type="common">Giant wood spider</name>
    <name type="synonym">Nephila maculata</name>
    <dbReference type="NCBI Taxonomy" id="299642"/>
    <lineage>
        <taxon>Eukaryota</taxon>
        <taxon>Metazoa</taxon>
        <taxon>Ecdysozoa</taxon>
        <taxon>Arthropoda</taxon>
        <taxon>Chelicerata</taxon>
        <taxon>Arachnida</taxon>
        <taxon>Araneae</taxon>
        <taxon>Araneomorphae</taxon>
        <taxon>Entelegynae</taxon>
        <taxon>Araneoidea</taxon>
        <taxon>Nephilidae</taxon>
        <taxon>Nephila</taxon>
    </lineage>
</organism>
<evidence type="ECO:0000256" key="1">
    <source>
        <dbReference type="SAM" id="MobiDB-lite"/>
    </source>
</evidence>
<reference evidence="2" key="1">
    <citation type="submission" date="2020-08" db="EMBL/GenBank/DDBJ databases">
        <title>Multicomponent nature underlies the extraordinary mechanical properties of spider dragline silk.</title>
        <authorList>
            <person name="Kono N."/>
            <person name="Nakamura H."/>
            <person name="Mori M."/>
            <person name="Yoshida Y."/>
            <person name="Ohtoshi R."/>
            <person name="Malay A.D."/>
            <person name="Moran D.A.P."/>
            <person name="Tomita M."/>
            <person name="Numata K."/>
            <person name="Arakawa K."/>
        </authorList>
    </citation>
    <scope>NUCLEOTIDE SEQUENCE</scope>
</reference>
<keyword evidence="3" id="KW-1185">Reference proteome</keyword>
<dbReference type="AlphaFoldDB" id="A0A8X6T3F4"/>
<dbReference type="Proteomes" id="UP000887013">
    <property type="component" value="Unassembled WGS sequence"/>
</dbReference>
<evidence type="ECO:0000313" key="3">
    <source>
        <dbReference type="Proteomes" id="UP000887013"/>
    </source>
</evidence>
<evidence type="ECO:0000313" key="2">
    <source>
        <dbReference type="EMBL" id="GFS71385.1"/>
    </source>
</evidence>
<protein>
    <submittedName>
        <fullName evidence="2">Uncharacterized protein</fullName>
    </submittedName>
</protein>
<accession>A0A8X6T3F4</accession>
<proteinExistence type="predicted"/>
<gene>
    <name evidence="2" type="ORF">NPIL_152731</name>
</gene>
<feature type="region of interest" description="Disordered" evidence="1">
    <location>
        <begin position="1"/>
        <end position="27"/>
    </location>
</feature>
<dbReference type="EMBL" id="BMAW01049610">
    <property type="protein sequence ID" value="GFS71385.1"/>
    <property type="molecule type" value="Genomic_DNA"/>
</dbReference>